<dbReference type="InterPro" id="IPR046960">
    <property type="entry name" value="PPR_At4g14850-like_plant"/>
</dbReference>
<protein>
    <recommendedName>
        <fullName evidence="4">Pentatricopeptide repeat-containing protein</fullName>
    </recommendedName>
</protein>
<name>A0ABQ8AKE8_BRANA</name>
<evidence type="ECO:0008006" key="4">
    <source>
        <dbReference type="Google" id="ProtNLM"/>
    </source>
</evidence>
<dbReference type="NCBIfam" id="TIGR00756">
    <property type="entry name" value="PPR"/>
    <property type="match status" value="1"/>
</dbReference>
<organism evidence="2 3">
    <name type="scientific">Brassica napus</name>
    <name type="common">Rape</name>
    <dbReference type="NCBI Taxonomy" id="3708"/>
    <lineage>
        <taxon>Eukaryota</taxon>
        <taxon>Viridiplantae</taxon>
        <taxon>Streptophyta</taxon>
        <taxon>Embryophyta</taxon>
        <taxon>Tracheophyta</taxon>
        <taxon>Spermatophyta</taxon>
        <taxon>Magnoliopsida</taxon>
        <taxon>eudicotyledons</taxon>
        <taxon>Gunneridae</taxon>
        <taxon>Pentapetalae</taxon>
        <taxon>rosids</taxon>
        <taxon>malvids</taxon>
        <taxon>Brassicales</taxon>
        <taxon>Brassicaceae</taxon>
        <taxon>Brassiceae</taxon>
        <taxon>Brassica</taxon>
    </lineage>
</organism>
<keyword evidence="3" id="KW-1185">Reference proteome</keyword>
<gene>
    <name evidence="2" type="ORF">HID58_055439</name>
</gene>
<dbReference type="PANTHER" id="PTHR47926:SF347">
    <property type="entry name" value="PENTATRICOPEPTIDE REPEAT-CONTAINING PROTEIN"/>
    <property type="match status" value="1"/>
</dbReference>
<proteinExistence type="predicted"/>
<reference evidence="2 3" key="1">
    <citation type="submission" date="2021-05" db="EMBL/GenBank/DDBJ databases">
        <title>Genome Assembly of Synthetic Allotetraploid Brassica napus Reveals Homoeologous Exchanges between Subgenomes.</title>
        <authorList>
            <person name="Davis J.T."/>
        </authorList>
    </citation>
    <scope>NUCLEOTIDE SEQUENCE [LARGE SCALE GENOMIC DNA]</scope>
    <source>
        <strain evidence="3">cv. Da-Ae</strain>
        <tissue evidence="2">Seedling</tissue>
    </source>
</reference>
<evidence type="ECO:0000313" key="3">
    <source>
        <dbReference type="Proteomes" id="UP000824890"/>
    </source>
</evidence>
<dbReference type="EMBL" id="JAGKQM010000013">
    <property type="protein sequence ID" value="KAH0893010.1"/>
    <property type="molecule type" value="Genomic_DNA"/>
</dbReference>
<evidence type="ECO:0000313" key="2">
    <source>
        <dbReference type="EMBL" id="KAH0893010.1"/>
    </source>
</evidence>
<evidence type="ECO:0000256" key="1">
    <source>
        <dbReference type="ARBA" id="ARBA00022737"/>
    </source>
</evidence>
<accession>A0ABQ8AKE8</accession>
<keyword evidence="1" id="KW-0677">Repeat</keyword>
<dbReference type="InterPro" id="IPR011990">
    <property type="entry name" value="TPR-like_helical_dom_sf"/>
</dbReference>
<dbReference type="PANTHER" id="PTHR47926">
    <property type="entry name" value="PENTATRICOPEPTIDE REPEAT-CONTAINING PROTEIN"/>
    <property type="match status" value="1"/>
</dbReference>
<dbReference type="Gene3D" id="1.25.40.10">
    <property type="entry name" value="Tetratricopeptide repeat domain"/>
    <property type="match status" value="1"/>
</dbReference>
<dbReference type="InterPro" id="IPR002885">
    <property type="entry name" value="PPR_rpt"/>
</dbReference>
<sequence>MLVDLLARAGHLDEAVKLINEMKLEPDVVVWKTLLYVCKTQGNIDLTQKSVHIILKINPFNATIHVLLCSLHTSSGNCEDIIMLRS</sequence>
<comment type="caution">
    <text evidence="2">The sequence shown here is derived from an EMBL/GenBank/DDBJ whole genome shotgun (WGS) entry which is preliminary data.</text>
</comment>
<dbReference type="Proteomes" id="UP000824890">
    <property type="component" value="Unassembled WGS sequence"/>
</dbReference>